<dbReference type="AlphaFoldDB" id="R4X8U7"/>
<dbReference type="eggNOG" id="KOG0885">
    <property type="taxonomic scope" value="Eukaryota"/>
</dbReference>
<protein>
    <recommendedName>
        <fullName evidence="7">Peptidyl-prolyl isomerase CWC27</fullName>
    </recommendedName>
    <alternativeName>
        <fullName evidence="6">Peptidyl-prolyl isomerase cwc27</fullName>
    </alternativeName>
    <alternativeName>
        <fullName evidence="8 9">Rotamase CWC27</fullName>
    </alternativeName>
</protein>
<organism evidence="12 13">
    <name type="scientific">Taphrina deformans (strain PYCC 5710 / ATCC 11124 / CBS 356.35 / IMI 108563 / JCM 9778 / NBRC 8474)</name>
    <name type="common">Peach leaf curl fungus</name>
    <name type="synonym">Lalaria deformans</name>
    <dbReference type="NCBI Taxonomy" id="1097556"/>
    <lineage>
        <taxon>Eukaryota</taxon>
        <taxon>Fungi</taxon>
        <taxon>Dikarya</taxon>
        <taxon>Ascomycota</taxon>
        <taxon>Taphrinomycotina</taxon>
        <taxon>Taphrinomycetes</taxon>
        <taxon>Taphrinales</taxon>
        <taxon>Taphrinaceae</taxon>
        <taxon>Taphrina</taxon>
    </lineage>
</organism>
<dbReference type="GO" id="GO:0003755">
    <property type="term" value="F:peptidyl-prolyl cis-trans isomerase activity"/>
    <property type="evidence" value="ECO:0007669"/>
    <property type="project" value="UniProtKB-EC"/>
</dbReference>
<evidence type="ECO:0000256" key="6">
    <source>
        <dbReference type="ARBA" id="ARBA00067721"/>
    </source>
</evidence>
<dbReference type="InterPro" id="IPR002130">
    <property type="entry name" value="Cyclophilin-type_PPIase_dom"/>
</dbReference>
<dbReference type="Proteomes" id="UP000013776">
    <property type="component" value="Unassembled WGS sequence"/>
</dbReference>
<dbReference type="Pfam" id="PF00160">
    <property type="entry name" value="Pro_isomerase"/>
    <property type="match status" value="1"/>
</dbReference>
<evidence type="ECO:0000256" key="7">
    <source>
        <dbReference type="ARBA" id="ARBA00071024"/>
    </source>
</evidence>
<keyword evidence="3" id="KW-0539">Nucleus</keyword>
<comment type="caution">
    <text evidence="12">The sequence shown here is derived from an EMBL/GenBank/DDBJ whole genome shotgun (WGS) entry which is preliminary data.</text>
</comment>
<evidence type="ECO:0000256" key="4">
    <source>
        <dbReference type="ARBA" id="ARBA00038509"/>
    </source>
</evidence>
<gene>
    <name evidence="12" type="ORF">TAPDE_000057</name>
</gene>
<keyword evidence="12" id="KW-0413">Isomerase</keyword>
<comment type="function">
    <text evidence="5">PPIases accelerate the folding of proteins. It catalyzes the cis-trans isomerization of proline imidic peptide bonds in oligopeptides. Involved in pre-mRNA splicing.</text>
</comment>
<evidence type="ECO:0000313" key="13">
    <source>
        <dbReference type="Proteomes" id="UP000013776"/>
    </source>
</evidence>
<feature type="region of interest" description="Disordered" evidence="10">
    <location>
        <begin position="445"/>
        <end position="483"/>
    </location>
</feature>
<feature type="compositionally biased region" description="Basic and acidic residues" evidence="10">
    <location>
        <begin position="457"/>
        <end position="483"/>
    </location>
</feature>
<evidence type="ECO:0000256" key="8">
    <source>
        <dbReference type="ARBA" id="ARBA00082698"/>
    </source>
</evidence>
<keyword evidence="13" id="KW-1185">Reference proteome</keyword>
<dbReference type="GO" id="GO:0071013">
    <property type="term" value="C:catalytic step 2 spliceosome"/>
    <property type="evidence" value="ECO:0007669"/>
    <property type="project" value="TreeGrafter"/>
</dbReference>
<comment type="similarity">
    <text evidence="4">Belongs to the cyclophilin-type PPIase family. CWC27 subfamily.</text>
</comment>
<dbReference type="FunFam" id="2.40.100.10:FF:000007">
    <property type="entry name" value="Peptidyl-prolyl cis-trans isomerase CWC27 homolog"/>
    <property type="match status" value="1"/>
</dbReference>
<feature type="region of interest" description="Disordered" evidence="10">
    <location>
        <begin position="391"/>
        <end position="417"/>
    </location>
</feature>
<comment type="catalytic activity">
    <reaction evidence="1">
        <text>[protein]-peptidylproline (omega=180) = [protein]-peptidylproline (omega=0)</text>
        <dbReference type="Rhea" id="RHEA:16237"/>
        <dbReference type="Rhea" id="RHEA-COMP:10747"/>
        <dbReference type="Rhea" id="RHEA-COMP:10748"/>
        <dbReference type="ChEBI" id="CHEBI:83833"/>
        <dbReference type="ChEBI" id="CHEBI:83834"/>
        <dbReference type="EC" id="5.2.1.8"/>
    </reaction>
</comment>
<accession>R4X8U7</accession>
<feature type="compositionally biased region" description="Acidic residues" evidence="10">
    <location>
        <begin position="398"/>
        <end position="412"/>
    </location>
</feature>
<evidence type="ECO:0000256" key="10">
    <source>
        <dbReference type="SAM" id="MobiDB-lite"/>
    </source>
</evidence>
<dbReference type="STRING" id="1097556.R4X8U7"/>
<name>R4X8U7_TAPDE</name>
<dbReference type="CDD" id="cd01925">
    <property type="entry name" value="cyclophilin_CeCYP16-like"/>
    <property type="match status" value="1"/>
</dbReference>
<dbReference type="PROSITE" id="PS50072">
    <property type="entry name" value="CSA_PPIASE_2"/>
    <property type="match status" value="1"/>
</dbReference>
<dbReference type="PANTHER" id="PTHR45625">
    <property type="entry name" value="PEPTIDYL-PROLYL CIS-TRANS ISOMERASE-RELATED"/>
    <property type="match status" value="1"/>
</dbReference>
<dbReference type="InterPro" id="IPR029000">
    <property type="entry name" value="Cyclophilin-like_dom_sf"/>
</dbReference>
<dbReference type="EMBL" id="CAHR02000002">
    <property type="protein sequence ID" value="CCG80547.1"/>
    <property type="molecule type" value="Genomic_DNA"/>
</dbReference>
<proteinExistence type="inferred from homology"/>
<evidence type="ECO:0000256" key="1">
    <source>
        <dbReference type="ARBA" id="ARBA00000971"/>
    </source>
</evidence>
<dbReference type="InterPro" id="IPR044666">
    <property type="entry name" value="Cyclophilin_A-like"/>
</dbReference>
<feature type="domain" description="PPIase cyclophilin-type" evidence="11">
    <location>
        <begin position="22"/>
        <end position="167"/>
    </location>
</feature>
<dbReference type="PANTHER" id="PTHR45625:SF6">
    <property type="entry name" value="SPLICEOSOME-ASSOCIATED PROTEIN CWC27 HOMOLOG"/>
    <property type="match status" value="1"/>
</dbReference>
<sequence>MSNLYVTEPPTNGKVLITTNRGEIEIELWSKEAPKASRNFIQLCLEGYYIDTIFHRIVNDFIIQGGDPTATGTGGQSIYDEPFQDEFHSRLKYNRRGLLGMANNGKHDNGSQFFITLASTPELQGKNTLFGRVMGDTIYNVTKMGQSELQADTERPLYPPKVLKTEVLINPFPDIVPRATRAELLKRQEAQQKANRPVSKSGTKNTKLLSFMNDDEEEESAPVVFKSKGKSSHDLLQDERLVSNGSAAVQSRPNARKRKITPIEEQEIVAPPAQITSPITTGPQKKQTDSIEAQIAALTNSLKRKKEAPKEEIKETPRLSYLQEQRLKYAQKALVGGRKKRAAGADEDDTLSALSKFKTKLSAPSAGNGAATRVQEGEQCALHAIPNCQSCRFRSTQGDDDDDDDDDDEGAEEGWYTHQLVCDEDKLGKDESFRIRAEQELEIIDPREKAGQLALRARQEKRAADEKSGRNQYLRRDSRRDRH</sequence>
<dbReference type="SUPFAM" id="SSF50891">
    <property type="entry name" value="Cyclophilin-like"/>
    <property type="match status" value="1"/>
</dbReference>
<comment type="subcellular location">
    <subcellularLocation>
        <location evidence="2">Nucleus</location>
    </subcellularLocation>
</comment>
<evidence type="ECO:0000256" key="3">
    <source>
        <dbReference type="ARBA" id="ARBA00023242"/>
    </source>
</evidence>
<dbReference type="VEuPathDB" id="FungiDB:TAPDE_000057"/>
<dbReference type="OrthoDB" id="442970at2759"/>
<evidence type="ECO:0000256" key="2">
    <source>
        <dbReference type="ARBA" id="ARBA00004123"/>
    </source>
</evidence>
<dbReference type="PRINTS" id="PR00153">
    <property type="entry name" value="CSAPPISMRASE"/>
</dbReference>
<reference evidence="12 13" key="1">
    <citation type="journal article" date="2013" name="MBio">
        <title>Genome sequencing of the plant pathogen Taphrina deformans, the causal agent of peach leaf curl.</title>
        <authorList>
            <person name="Cisse O.H."/>
            <person name="Almeida J.M.G.C.F."/>
            <person name="Fonseca A."/>
            <person name="Kumar A.A."/>
            <person name="Salojaervi J."/>
            <person name="Overmyer K."/>
            <person name="Hauser P.M."/>
            <person name="Pagni M."/>
        </authorList>
    </citation>
    <scope>NUCLEOTIDE SEQUENCE [LARGE SCALE GENOMIC DNA]</scope>
    <source>
        <strain evidence="13">PYCC 5710 / ATCC 11124 / CBS 356.35 / IMI 108563 / JCM 9778 / NBRC 8474</strain>
    </source>
</reference>
<evidence type="ECO:0000256" key="9">
    <source>
        <dbReference type="ARBA" id="ARBA00083804"/>
    </source>
</evidence>
<evidence type="ECO:0000259" key="11">
    <source>
        <dbReference type="PROSITE" id="PS50072"/>
    </source>
</evidence>
<dbReference type="Gene3D" id="2.40.100.10">
    <property type="entry name" value="Cyclophilin-like"/>
    <property type="match status" value="1"/>
</dbReference>
<dbReference type="PROSITE" id="PS00170">
    <property type="entry name" value="CSA_PPIASE_1"/>
    <property type="match status" value="1"/>
</dbReference>
<evidence type="ECO:0000256" key="5">
    <source>
        <dbReference type="ARBA" id="ARBA00055615"/>
    </source>
</evidence>
<evidence type="ECO:0000313" key="12">
    <source>
        <dbReference type="EMBL" id="CCG80547.1"/>
    </source>
</evidence>
<dbReference type="GO" id="GO:0006457">
    <property type="term" value="P:protein folding"/>
    <property type="evidence" value="ECO:0007669"/>
    <property type="project" value="InterPro"/>
</dbReference>
<dbReference type="InterPro" id="IPR020892">
    <property type="entry name" value="Cyclophilin-type_PPIase_CS"/>
</dbReference>